<comment type="caution">
    <text evidence="1">The sequence shown here is derived from an EMBL/GenBank/DDBJ whole genome shotgun (WGS) entry which is preliminary data.</text>
</comment>
<accession>A0A1F5P811</accession>
<evidence type="ECO:0000313" key="2">
    <source>
        <dbReference type="Proteomes" id="UP000176786"/>
    </source>
</evidence>
<dbReference type="AlphaFoldDB" id="A0A1F5P811"/>
<name>A0A1F5P811_9BACT</name>
<evidence type="ECO:0000313" key="1">
    <source>
        <dbReference type="EMBL" id="OGE86087.1"/>
    </source>
</evidence>
<gene>
    <name evidence="1" type="ORF">A3J48_03955</name>
</gene>
<sequence length="104" mass="11284">MQLQGSATGVQAAADSRDDALAVHRQRQLERVARCLSEVHEIVQAIEEGLRAPLPPQVITRIILIHAGRNGLSEGEVHSGIFELCNQHAFLARLAGICVVLPMD</sequence>
<proteinExistence type="predicted"/>
<reference evidence="1 2" key="1">
    <citation type="journal article" date="2016" name="Nat. Commun.">
        <title>Thousands of microbial genomes shed light on interconnected biogeochemical processes in an aquifer system.</title>
        <authorList>
            <person name="Anantharaman K."/>
            <person name="Brown C.T."/>
            <person name="Hug L.A."/>
            <person name="Sharon I."/>
            <person name="Castelle C.J."/>
            <person name="Probst A.J."/>
            <person name="Thomas B.C."/>
            <person name="Singh A."/>
            <person name="Wilkins M.J."/>
            <person name="Karaoz U."/>
            <person name="Brodie E.L."/>
            <person name="Williams K.H."/>
            <person name="Hubbard S.S."/>
            <person name="Banfield J.F."/>
        </authorList>
    </citation>
    <scope>NUCLEOTIDE SEQUENCE [LARGE SCALE GENOMIC DNA]</scope>
</reference>
<dbReference type="EMBL" id="MFES01000013">
    <property type="protein sequence ID" value="OGE86087.1"/>
    <property type="molecule type" value="Genomic_DNA"/>
</dbReference>
<organism evidence="1 2">
    <name type="scientific">Candidatus Doudnabacteria bacterium RIFCSPHIGHO2_02_FULL_46_11</name>
    <dbReference type="NCBI Taxonomy" id="1817832"/>
    <lineage>
        <taxon>Bacteria</taxon>
        <taxon>Candidatus Doudnaibacteriota</taxon>
    </lineage>
</organism>
<dbReference type="Proteomes" id="UP000176786">
    <property type="component" value="Unassembled WGS sequence"/>
</dbReference>
<protein>
    <submittedName>
        <fullName evidence="1">Uncharacterized protein</fullName>
    </submittedName>
</protein>